<evidence type="ECO:0000313" key="2">
    <source>
        <dbReference type="EMBL" id="KAG0007573.1"/>
    </source>
</evidence>
<feature type="domain" description="Arm-like repeat" evidence="1">
    <location>
        <begin position="238"/>
        <end position="361"/>
    </location>
</feature>
<gene>
    <name evidence="2" type="ORF">BGZ80_004493</name>
</gene>
<name>A0A9P6SWB2_9FUNG</name>
<sequence length="361" mass="39819">MLRTPSSSRTSDLSPEKALELVNKHLELARKEDDSAKKLELANSAGSQLESVENIFAPTKVKDPALSEDIAHAYHEHGALIDDLDNHDKAKKSHSKDEKWGYVDAVGQHTGSSHPLDKNDTIVRSFTTTAALSVAPSVATEMYQDSSKTDVTQFIHQDHTLRATPTKVNSDKVIPNKDGIQVQQMIFDQNITPPVAKYALPGAGKRIASTPQLAYCLSLLHPSMISKEELDQSERNWLQDGAIDPDEKERLQTMATDLVRAFVQEVLRKPAVVAEVVSLAAVLEQDDLRKLLQAFIDGIDQSMSLDVHLLNGLAQLIRNAPQGYIDADDLVKVLDLLNTRLKDTHKQSTGHAYQLALTISQ</sequence>
<dbReference type="Proteomes" id="UP000703661">
    <property type="component" value="Unassembled WGS sequence"/>
</dbReference>
<evidence type="ECO:0000259" key="1">
    <source>
        <dbReference type="Pfam" id="PF23948"/>
    </source>
</evidence>
<dbReference type="InterPro" id="IPR056251">
    <property type="entry name" value="Arm_rpt_dom"/>
</dbReference>
<reference evidence="2" key="1">
    <citation type="journal article" date="2020" name="Fungal Divers.">
        <title>Resolving the Mortierellaceae phylogeny through synthesis of multi-gene phylogenetics and phylogenomics.</title>
        <authorList>
            <person name="Vandepol N."/>
            <person name="Liber J."/>
            <person name="Desiro A."/>
            <person name="Na H."/>
            <person name="Kennedy M."/>
            <person name="Barry K."/>
            <person name="Grigoriev I.V."/>
            <person name="Miller A.N."/>
            <person name="O'Donnell K."/>
            <person name="Stajich J.E."/>
            <person name="Bonito G."/>
        </authorList>
    </citation>
    <scope>NUCLEOTIDE SEQUENCE</scope>
    <source>
        <strain evidence="2">NRRL 2769</strain>
    </source>
</reference>
<accession>A0A9P6SWB2</accession>
<protein>
    <recommendedName>
        <fullName evidence="1">Arm-like repeat domain-containing protein</fullName>
    </recommendedName>
</protein>
<proteinExistence type="predicted"/>
<dbReference type="Pfam" id="PF23948">
    <property type="entry name" value="ARM_5"/>
    <property type="match status" value="1"/>
</dbReference>
<dbReference type="EMBL" id="JAAAID010002289">
    <property type="protein sequence ID" value="KAG0007573.1"/>
    <property type="molecule type" value="Genomic_DNA"/>
</dbReference>
<comment type="caution">
    <text evidence="2">The sequence shown here is derived from an EMBL/GenBank/DDBJ whole genome shotgun (WGS) entry which is preliminary data.</text>
</comment>
<organism evidence="2 3">
    <name type="scientific">Entomortierella chlamydospora</name>
    <dbReference type="NCBI Taxonomy" id="101097"/>
    <lineage>
        <taxon>Eukaryota</taxon>
        <taxon>Fungi</taxon>
        <taxon>Fungi incertae sedis</taxon>
        <taxon>Mucoromycota</taxon>
        <taxon>Mortierellomycotina</taxon>
        <taxon>Mortierellomycetes</taxon>
        <taxon>Mortierellales</taxon>
        <taxon>Mortierellaceae</taxon>
        <taxon>Entomortierella</taxon>
    </lineage>
</organism>
<dbReference type="AlphaFoldDB" id="A0A9P6SWB2"/>
<keyword evidence="3" id="KW-1185">Reference proteome</keyword>
<evidence type="ECO:0000313" key="3">
    <source>
        <dbReference type="Proteomes" id="UP000703661"/>
    </source>
</evidence>
<feature type="non-terminal residue" evidence="2">
    <location>
        <position position="361"/>
    </location>
</feature>